<evidence type="ECO:0000259" key="2">
    <source>
        <dbReference type="Pfam" id="PF13406"/>
    </source>
</evidence>
<keyword evidence="1" id="KW-0175">Coiled coil</keyword>
<dbReference type="Gene3D" id="1.10.530.10">
    <property type="match status" value="1"/>
</dbReference>
<dbReference type="Gene3D" id="6.10.250.3150">
    <property type="match status" value="1"/>
</dbReference>
<dbReference type="InterPro" id="IPR023346">
    <property type="entry name" value="Lysozyme-like_dom_sf"/>
</dbReference>
<dbReference type="SUPFAM" id="SSF53955">
    <property type="entry name" value="Lysozyme-like"/>
    <property type="match status" value="1"/>
</dbReference>
<dbReference type="STRING" id="1802782.A2544_00185"/>
<proteinExistence type="predicted"/>
<evidence type="ECO:0000313" key="4">
    <source>
        <dbReference type="Proteomes" id="UP000176868"/>
    </source>
</evidence>
<dbReference type="EMBL" id="MHWZ01000010">
    <property type="protein sequence ID" value="OHB17929.1"/>
    <property type="molecule type" value="Genomic_DNA"/>
</dbReference>
<reference evidence="3 4" key="1">
    <citation type="journal article" date="2016" name="Nat. Commun.">
        <title>Thousands of microbial genomes shed light on interconnected biogeochemical processes in an aquifer system.</title>
        <authorList>
            <person name="Anantharaman K."/>
            <person name="Brown C.T."/>
            <person name="Hug L.A."/>
            <person name="Sharon I."/>
            <person name="Castelle C.J."/>
            <person name="Probst A.J."/>
            <person name="Thomas B.C."/>
            <person name="Singh A."/>
            <person name="Wilkins M.J."/>
            <person name="Karaoz U."/>
            <person name="Brodie E.L."/>
            <person name="Williams K.H."/>
            <person name="Hubbard S.S."/>
            <person name="Banfield J.F."/>
        </authorList>
    </citation>
    <scope>NUCLEOTIDE SEQUENCE [LARGE SCALE GENOMIC DNA]</scope>
</reference>
<feature type="domain" description="Transglycosylase SLT" evidence="2">
    <location>
        <begin position="260"/>
        <end position="399"/>
    </location>
</feature>
<protein>
    <recommendedName>
        <fullName evidence="2">Transglycosylase SLT domain-containing protein</fullName>
    </recommendedName>
</protein>
<evidence type="ECO:0000256" key="1">
    <source>
        <dbReference type="SAM" id="Coils"/>
    </source>
</evidence>
<gene>
    <name evidence="3" type="ORF">A2544_00185</name>
</gene>
<dbReference type="AlphaFoldDB" id="A0A1G2V8I0"/>
<feature type="coiled-coil region" evidence="1">
    <location>
        <begin position="172"/>
        <end position="212"/>
    </location>
</feature>
<evidence type="ECO:0000313" key="3">
    <source>
        <dbReference type="EMBL" id="OHB17929.1"/>
    </source>
</evidence>
<dbReference type="Pfam" id="PF13406">
    <property type="entry name" value="SLT_2"/>
    <property type="match status" value="1"/>
</dbReference>
<dbReference type="Proteomes" id="UP000176868">
    <property type="component" value="Unassembled WGS sequence"/>
</dbReference>
<dbReference type="InterPro" id="IPR031304">
    <property type="entry name" value="SLT_2"/>
</dbReference>
<feature type="coiled-coil region" evidence="1">
    <location>
        <begin position="36"/>
        <end position="98"/>
    </location>
</feature>
<accession>A0A1G2V8I0</accession>
<comment type="caution">
    <text evidence="3">The sequence shown here is derived from an EMBL/GenBank/DDBJ whole genome shotgun (WGS) entry which is preliminary data.</text>
</comment>
<organism evidence="3 4">
    <name type="scientific">Candidatus Zambryskibacteria bacterium RIFOXYD2_FULL_43_10</name>
    <dbReference type="NCBI Taxonomy" id="1802782"/>
    <lineage>
        <taxon>Bacteria</taxon>
        <taxon>Candidatus Zambryskiibacteriota</taxon>
    </lineage>
</organism>
<name>A0A1G2V8I0_9BACT</name>
<sequence>MLKFLIFLVIVLPEFFPMVIWAQESVCTDQIAGKSRAQLERELEACDKEIAEWTETLNRAKRDSASFATDIAALTAKIKAAQANIKGKNIAIANLTKDIAIKQSEISILNTRITNGKKAIADILRKTNDINSYSLVEAMFSDKNLSEFFVDIDTYASTERALADLFTELRTVRNLTEAQKATLNKKREAEAAARASLEASKKEVEINQAEKKTLLAINQTKEKTYAQVLADRQAKAAQIKAALFPLRDSVAIPFGTALQYAEAARSKTGVKPSLILAILQQESNLGANVGSCVITNLTSGETKSVNNGNIFSNGIHPARDLPPLQSILKNLGRNPLETRVSCPVSSTFGFGGAMGPAQFIPSTWNLMVEKIADAIDKTIPNPWDPQDAIMAMAIFLKELLGTTGDPYTDQRTAACRYYSGKTCYGNGGANVGLSYGNSVMSKAAAIQRDIDFLQSL</sequence>